<dbReference type="EMBL" id="JALLPJ020001417">
    <property type="protein sequence ID" value="KAL3764550.1"/>
    <property type="molecule type" value="Genomic_DNA"/>
</dbReference>
<dbReference type="AlphaFoldDB" id="A0ABD3MVP6"/>
<feature type="transmembrane region" description="Helical" evidence="1">
    <location>
        <begin position="113"/>
        <end position="136"/>
    </location>
</feature>
<feature type="transmembrane region" description="Helical" evidence="1">
    <location>
        <begin position="189"/>
        <end position="211"/>
    </location>
</feature>
<name>A0ABD3MVP6_9STRA</name>
<accession>A0ABD3MVP6</accession>
<evidence type="ECO:0000313" key="2">
    <source>
        <dbReference type="EMBL" id="KAL3764550.1"/>
    </source>
</evidence>
<gene>
    <name evidence="2" type="ORF">ACHAWO_007921</name>
</gene>
<evidence type="ECO:0008006" key="4">
    <source>
        <dbReference type="Google" id="ProtNLM"/>
    </source>
</evidence>
<protein>
    <recommendedName>
        <fullName evidence="4">Transmembrane protein</fullName>
    </recommendedName>
</protein>
<keyword evidence="1" id="KW-1133">Transmembrane helix</keyword>
<feature type="transmembrane region" description="Helical" evidence="1">
    <location>
        <begin position="148"/>
        <end position="168"/>
    </location>
</feature>
<feature type="transmembrane region" description="Helical" evidence="1">
    <location>
        <begin position="316"/>
        <end position="338"/>
    </location>
</feature>
<evidence type="ECO:0000256" key="1">
    <source>
        <dbReference type="SAM" id="Phobius"/>
    </source>
</evidence>
<feature type="transmembrane region" description="Helical" evidence="1">
    <location>
        <begin position="231"/>
        <end position="255"/>
    </location>
</feature>
<keyword evidence="1" id="KW-0472">Membrane</keyword>
<sequence>METILSLSKYLTTLQSDDAASSPTTQTSNIISLTSTSIHLNPNLNNLAASITGLSISTFIFVIASWRLLVHYSGWLIKCGCIQSSSTTTNINNSGTNVGNVYIRSEGLTTKRILHILLWSAMLIEGIAYIDMLIVGSSNQVNYLCLDILGRGIFEYTTFGILTVYWFHMTSAARAIDREKDVMFTLFPVLLGLVTVCMIGVNTLEAVVLLRNTEGYTSLSEFRSESSIHRITLLIECICWGIHAIIVSICGGMVYRRISSLPNFAALGSKAKHRIYNKMLFPIVCCALSYALRAGWYGADYVSRIQDPNTTFETGAGWWIGNVWIPTLIPSLCLLYSVRKRDREPGSIDGVSESLLKGDYLMSGKNNDPFRNFNRVFRDLDDESAIVSVE</sequence>
<feature type="transmembrane region" description="Helical" evidence="1">
    <location>
        <begin position="47"/>
        <end position="69"/>
    </location>
</feature>
<feature type="transmembrane region" description="Helical" evidence="1">
    <location>
        <begin position="275"/>
        <end position="296"/>
    </location>
</feature>
<proteinExistence type="predicted"/>
<organism evidence="2 3">
    <name type="scientific">Cyclotella atomus</name>
    <dbReference type="NCBI Taxonomy" id="382360"/>
    <lineage>
        <taxon>Eukaryota</taxon>
        <taxon>Sar</taxon>
        <taxon>Stramenopiles</taxon>
        <taxon>Ochrophyta</taxon>
        <taxon>Bacillariophyta</taxon>
        <taxon>Coscinodiscophyceae</taxon>
        <taxon>Thalassiosirophycidae</taxon>
        <taxon>Stephanodiscales</taxon>
        <taxon>Stephanodiscaceae</taxon>
        <taxon>Cyclotella</taxon>
    </lineage>
</organism>
<comment type="caution">
    <text evidence="2">The sequence shown here is derived from an EMBL/GenBank/DDBJ whole genome shotgun (WGS) entry which is preliminary data.</text>
</comment>
<reference evidence="2 3" key="1">
    <citation type="submission" date="2024-10" db="EMBL/GenBank/DDBJ databases">
        <title>Updated reference genomes for cyclostephanoid diatoms.</title>
        <authorList>
            <person name="Roberts W.R."/>
            <person name="Alverson A.J."/>
        </authorList>
    </citation>
    <scope>NUCLEOTIDE SEQUENCE [LARGE SCALE GENOMIC DNA]</scope>
    <source>
        <strain evidence="2 3">AJA010-31</strain>
    </source>
</reference>
<dbReference type="Proteomes" id="UP001530400">
    <property type="component" value="Unassembled WGS sequence"/>
</dbReference>
<evidence type="ECO:0000313" key="3">
    <source>
        <dbReference type="Proteomes" id="UP001530400"/>
    </source>
</evidence>
<keyword evidence="3" id="KW-1185">Reference proteome</keyword>
<keyword evidence="1" id="KW-0812">Transmembrane</keyword>